<feature type="domain" description="HEPN" evidence="1">
    <location>
        <begin position="10"/>
        <end position="127"/>
    </location>
</feature>
<proteinExistence type="predicted"/>
<dbReference type="Gene3D" id="1.20.120.330">
    <property type="entry name" value="Nucleotidyltransferases domain 2"/>
    <property type="match status" value="1"/>
</dbReference>
<keyword evidence="3" id="KW-1185">Reference proteome</keyword>
<dbReference type="EMBL" id="LNTB01000001">
    <property type="protein sequence ID" value="KSW11469.1"/>
    <property type="molecule type" value="Genomic_DNA"/>
</dbReference>
<evidence type="ECO:0000313" key="2">
    <source>
        <dbReference type="EMBL" id="KSW11469.1"/>
    </source>
</evidence>
<evidence type="ECO:0000313" key="3">
    <source>
        <dbReference type="Proteomes" id="UP000053352"/>
    </source>
</evidence>
<name>A0A0V8RU02_PYROC</name>
<dbReference type="SUPFAM" id="SSF81593">
    <property type="entry name" value="Nucleotidyltransferase substrate binding subunit/domain"/>
    <property type="match status" value="1"/>
</dbReference>
<dbReference type="SMART" id="SM00748">
    <property type="entry name" value="HEPN"/>
    <property type="match status" value="1"/>
</dbReference>
<dbReference type="Proteomes" id="UP000053352">
    <property type="component" value="Unassembled WGS sequence"/>
</dbReference>
<dbReference type="InterPro" id="IPR007842">
    <property type="entry name" value="HEPN_dom"/>
</dbReference>
<reference evidence="2 3" key="1">
    <citation type="submission" date="2015-11" db="EMBL/GenBank/DDBJ databases">
        <title>Genome sequence of Pyrodictium occultum PL-19, a marine hyperthermophilic archaeon isolated from Volcano, Italy.</title>
        <authorList>
            <person name="Utturkar S."/>
            <person name="Huber H."/>
            <person name="Leptihn S."/>
            <person name="Brown S."/>
            <person name="Stetter K.O."/>
            <person name="Podar M."/>
        </authorList>
    </citation>
    <scope>NUCLEOTIDE SEQUENCE [LARGE SCALE GENOMIC DNA]</scope>
    <source>
        <strain evidence="2 3">PL-19</strain>
    </source>
</reference>
<organism evidence="2 3">
    <name type="scientific">Pyrodictium occultum</name>
    <dbReference type="NCBI Taxonomy" id="2309"/>
    <lineage>
        <taxon>Archaea</taxon>
        <taxon>Thermoproteota</taxon>
        <taxon>Thermoprotei</taxon>
        <taxon>Desulfurococcales</taxon>
        <taxon>Pyrodictiaceae</taxon>
        <taxon>Pyrodictium</taxon>
    </lineage>
</organism>
<accession>A0A0V8RU02</accession>
<dbReference type="Pfam" id="PF05168">
    <property type="entry name" value="HEPN"/>
    <property type="match status" value="1"/>
</dbReference>
<keyword evidence="2" id="KW-0238">DNA-binding</keyword>
<dbReference type="RefSeq" id="WP_058370142.1">
    <property type="nucleotide sequence ID" value="NZ_LNTB01000001.1"/>
</dbReference>
<dbReference type="AlphaFoldDB" id="A0A0V8RU02"/>
<dbReference type="PROSITE" id="PS50910">
    <property type="entry name" value="HEPN"/>
    <property type="match status" value="1"/>
</dbReference>
<gene>
    <name evidence="2" type="ORF">CF15_01040</name>
</gene>
<sequence>MSGEYPRLLARRAEAMLRNAERLQAEGEHDLAVLNAEYAAQLYLKALLYRLTGEEWRGHSIRSLLGALALVLRGSGFDELAGMVEDFVRSSRRILAELEEARVRAVYGPFEYSRSQAEAILEAARKVVGLARRVEERVFQEPRG</sequence>
<protein>
    <submittedName>
        <fullName evidence="2">DNA-binding protein</fullName>
    </submittedName>
</protein>
<dbReference type="STRING" id="2309.CF15_01040"/>
<comment type="caution">
    <text evidence="2">The sequence shown here is derived from an EMBL/GenBank/DDBJ whole genome shotgun (WGS) entry which is preliminary data.</text>
</comment>
<evidence type="ECO:0000259" key="1">
    <source>
        <dbReference type="PROSITE" id="PS50910"/>
    </source>
</evidence>
<dbReference type="GO" id="GO:0003677">
    <property type="term" value="F:DNA binding"/>
    <property type="evidence" value="ECO:0007669"/>
    <property type="project" value="UniProtKB-KW"/>
</dbReference>
<dbReference type="OrthoDB" id="101044at2157"/>